<dbReference type="RefSeq" id="WP_099510532.1">
    <property type="nucleotide sequence ID" value="NZ_CP016616.1"/>
</dbReference>
<dbReference type="KEGG" id="moc:BB934_15875"/>
<evidence type="ECO:0000256" key="8">
    <source>
        <dbReference type="ARBA" id="ARBA00022968"/>
    </source>
</evidence>
<keyword evidence="11" id="KW-0472">Membrane</keyword>
<evidence type="ECO:0000256" key="13">
    <source>
        <dbReference type="ARBA" id="ARBA00023180"/>
    </source>
</evidence>
<evidence type="ECO:0000256" key="5">
    <source>
        <dbReference type="ARBA" id="ARBA00022692"/>
    </source>
</evidence>
<keyword evidence="8" id="KW-0735">Signal-anchor</keyword>
<keyword evidence="6" id="KW-0479">Metal-binding</keyword>
<proteinExistence type="predicted"/>
<gene>
    <name evidence="15" type="ORF">BB934_15875</name>
</gene>
<evidence type="ECO:0000256" key="11">
    <source>
        <dbReference type="ARBA" id="ARBA00023136"/>
    </source>
</evidence>
<evidence type="ECO:0000256" key="9">
    <source>
        <dbReference type="ARBA" id="ARBA00022989"/>
    </source>
</evidence>
<dbReference type="OrthoDB" id="7943907at2"/>
<evidence type="ECO:0000256" key="7">
    <source>
        <dbReference type="ARBA" id="ARBA00022824"/>
    </source>
</evidence>
<dbReference type="GO" id="GO:0016020">
    <property type="term" value="C:membrane"/>
    <property type="evidence" value="ECO:0007669"/>
    <property type="project" value="InterPro"/>
</dbReference>
<dbReference type="Pfam" id="PF02485">
    <property type="entry name" value="Branch"/>
    <property type="match status" value="1"/>
</dbReference>
<keyword evidence="4" id="KW-0808">Transferase</keyword>
<dbReference type="GO" id="GO:0050650">
    <property type="term" value="P:chondroitin sulfate proteoglycan biosynthetic process"/>
    <property type="evidence" value="ECO:0007669"/>
    <property type="project" value="TreeGrafter"/>
</dbReference>
<dbReference type="GO" id="GO:0046872">
    <property type="term" value="F:metal ion binding"/>
    <property type="evidence" value="ECO:0007669"/>
    <property type="project" value="UniProtKB-KW"/>
</dbReference>
<organism evidence="15">
    <name type="scientific">Microvirga ossetica</name>
    <dbReference type="NCBI Taxonomy" id="1882682"/>
    <lineage>
        <taxon>Bacteria</taxon>
        <taxon>Pseudomonadati</taxon>
        <taxon>Pseudomonadota</taxon>
        <taxon>Alphaproteobacteria</taxon>
        <taxon>Hyphomicrobiales</taxon>
        <taxon>Methylobacteriaceae</taxon>
        <taxon>Microvirga</taxon>
    </lineage>
</organism>
<evidence type="ECO:0000256" key="12">
    <source>
        <dbReference type="ARBA" id="ARBA00023157"/>
    </source>
</evidence>
<evidence type="ECO:0000256" key="10">
    <source>
        <dbReference type="ARBA" id="ARBA00023034"/>
    </source>
</evidence>
<dbReference type="PANTHER" id="PTHR46025:SF3">
    <property type="entry name" value="XYLOSYLTRANSFERASE OXT"/>
    <property type="match status" value="1"/>
</dbReference>
<keyword evidence="3" id="KW-0328">Glycosyltransferase</keyword>
<sequence length="290" mass="33313">MSVAILVLAYREPEVLARAVKIYKHAGFDVFVHLDAKSDLDQYKSKMGSTADFCTFLAERSNISWAGFEMITATMRLLRSALKGNYTNFALASDDTFPIRDVPRLSAILSSPANRISVRPLRSDENFAKRYHRFFYFDHPAMSLLGREIESSHIDIRLLDAMDRLKKRMDIGKDQLQLYYGSQWWSLPRLSAEYALETYENNTSLKESFEFSAVPDEMYIQSVLGNSPHLRSITPSPVIVDWSRNPKPYVFKHASEFTNNIDRHHAFVRKVPSSSQELLAELERICLAET</sequence>
<dbReference type="PANTHER" id="PTHR46025">
    <property type="entry name" value="XYLOSYLTRANSFERASE OXT"/>
    <property type="match status" value="1"/>
</dbReference>
<accession>A0A1B2EHV5</accession>
<evidence type="ECO:0000313" key="15">
    <source>
        <dbReference type="EMBL" id="ANY79519.1"/>
    </source>
</evidence>
<evidence type="ECO:0000256" key="1">
    <source>
        <dbReference type="ARBA" id="ARBA00004323"/>
    </source>
</evidence>
<dbReference type="InterPro" id="IPR043538">
    <property type="entry name" value="XYLT"/>
</dbReference>
<dbReference type="EMBL" id="CP016616">
    <property type="protein sequence ID" value="ANY79519.1"/>
    <property type="molecule type" value="Genomic_DNA"/>
</dbReference>
<dbReference type="AlphaFoldDB" id="A0A1B2EHV5"/>
<keyword evidence="5" id="KW-0812">Transmembrane</keyword>
<name>A0A1B2EHV5_9HYPH</name>
<comment type="subcellular location">
    <subcellularLocation>
        <location evidence="2">Endoplasmic reticulum membrane</location>
        <topology evidence="2">Single-pass type II membrane protein</topology>
    </subcellularLocation>
    <subcellularLocation>
        <location evidence="1">Golgi apparatus membrane</location>
        <topology evidence="1">Single-pass type II membrane protein</topology>
    </subcellularLocation>
</comment>
<evidence type="ECO:0000256" key="14">
    <source>
        <dbReference type="ARBA" id="ARBA00042865"/>
    </source>
</evidence>
<keyword evidence="13" id="KW-0325">Glycoprotein</keyword>
<keyword evidence="10" id="KW-0333">Golgi apparatus</keyword>
<dbReference type="GO" id="GO:0015012">
    <property type="term" value="P:heparan sulfate proteoglycan biosynthetic process"/>
    <property type="evidence" value="ECO:0007669"/>
    <property type="project" value="TreeGrafter"/>
</dbReference>
<keyword evidence="9" id="KW-1133">Transmembrane helix</keyword>
<evidence type="ECO:0000256" key="3">
    <source>
        <dbReference type="ARBA" id="ARBA00022676"/>
    </source>
</evidence>
<keyword evidence="7" id="KW-0256">Endoplasmic reticulum</keyword>
<reference evidence="15" key="1">
    <citation type="submission" date="2016-07" db="EMBL/GenBank/DDBJ databases">
        <title>Microvirga ossetica sp. nov. a new species of rhizobia isolated from root nodules of the legume species Vicia alpestris Steven originated from North Ossetia region in the Caucasus.</title>
        <authorList>
            <person name="Safronova V.I."/>
            <person name="Kuznetsova I.G."/>
            <person name="Sazanova A.L."/>
            <person name="Belimov A."/>
            <person name="Andronov E."/>
            <person name="Osledkin Y.S."/>
            <person name="Onishchuk O.P."/>
            <person name="Kurchak O.N."/>
            <person name="Shaposhnikov A.I."/>
            <person name="Willems A."/>
            <person name="Tikhonovich I.A."/>
        </authorList>
    </citation>
    <scope>NUCLEOTIDE SEQUENCE [LARGE SCALE GENOMIC DNA]</scope>
    <source>
        <strain evidence="15">V5/3M</strain>
    </source>
</reference>
<evidence type="ECO:0000256" key="6">
    <source>
        <dbReference type="ARBA" id="ARBA00022723"/>
    </source>
</evidence>
<evidence type="ECO:0000256" key="4">
    <source>
        <dbReference type="ARBA" id="ARBA00022679"/>
    </source>
</evidence>
<protein>
    <recommendedName>
        <fullName evidence="14">Peptide O-xylosyltransferase</fullName>
    </recommendedName>
</protein>
<dbReference type="InterPro" id="IPR003406">
    <property type="entry name" value="Glyco_trans_14"/>
</dbReference>
<evidence type="ECO:0000256" key="2">
    <source>
        <dbReference type="ARBA" id="ARBA00004648"/>
    </source>
</evidence>
<dbReference type="GO" id="GO:0030158">
    <property type="term" value="F:protein xylosyltransferase activity"/>
    <property type="evidence" value="ECO:0007669"/>
    <property type="project" value="InterPro"/>
</dbReference>
<keyword evidence="12" id="KW-1015">Disulfide bond</keyword>